<feature type="compositionally biased region" description="Basic and acidic residues" evidence="3">
    <location>
        <begin position="268"/>
        <end position="290"/>
    </location>
</feature>
<dbReference type="GO" id="GO:0030335">
    <property type="term" value="P:positive regulation of cell migration"/>
    <property type="evidence" value="ECO:0007669"/>
    <property type="project" value="TreeGrafter"/>
</dbReference>
<dbReference type="Ensembl" id="ENSACUT00000020112.1">
    <property type="protein sequence ID" value="ENSACUP00000018859.1"/>
    <property type="gene ID" value="ENSACUG00000012667.1"/>
</dbReference>
<name>A0A663N353_ATHCN</name>
<dbReference type="GO" id="GO:0030215">
    <property type="term" value="F:semaphorin receptor binding"/>
    <property type="evidence" value="ECO:0007669"/>
    <property type="project" value="InterPro"/>
</dbReference>
<dbReference type="GO" id="GO:0005886">
    <property type="term" value="C:plasma membrane"/>
    <property type="evidence" value="ECO:0007669"/>
    <property type="project" value="TreeGrafter"/>
</dbReference>
<dbReference type="GO" id="GO:0007411">
    <property type="term" value="P:axon guidance"/>
    <property type="evidence" value="ECO:0007669"/>
    <property type="project" value="TreeGrafter"/>
</dbReference>
<dbReference type="SMART" id="SM00630">
    <property type="entry name" value="Sema"/>
    <property type="match status" value="1"/>
</dbReference>
<dbReference type="GO" id="GO:0001755">
    <property type="term" value="P:neural crest cell migration"/>
    <property type="evidence" value="ECO:0007669"/>
    <property type="project" value="TreeGrafter"/>
</dbReference>
<dbReference type="GO" id="GO:0045499">
    <property type="term" value="F:chemorepellent activity"/>
    <property type="evidence" value="ECO:0007669"/>
    <property type="project" value="TreeGrafter"/>
</dbReference>
<reference evidence="5" key="1">
    <citation type="submission" date="2025-08" db="UniProtKB">
        <authorList>
            <consortium name="Ensembl"/>
        </authorList>
    </citation>
    <scope>IDENTIFICATION</scope>
</reference>
<reference evidence="5" key="2">
    <citation type="submission" date="2025-09" db="UniProtKB">
        <authorList>
            <consortium name="Ensembl"/>
        </authorList>
    </citation>
    <scope>IDENTIFICATION</scope>
</reference>
<keyword evidence="6" id="KW-1185">Reference proteome</keyword>
<feature type="region of interest" description="Disordered" evidence="3">
    <location>
        <begin position="257"/>
        <end position="319"/>
    </location>
</feature>
<comment type="caution">
    <text evidence="2">Lacks conserved residue(s) required for the propagation of feature annotation.</text>
</comment>
<proteinExistence type="predicted"/>
<keyword evidence="1" id="KW-0325">Glycoprotein</keyword>
<organism evidence="5 6">
    <name type="scientific">Athene cunicularia</name>
    <name type="common">Burrowing owl</name>
    <name type="synonym">Speotyto cunicularia</name>
    <dbReference type="NCBI Taxonomy" id="194338"/>
    <lineage>
        <taxon>Eukaryota</taxon>
        <taxon>Metazoa</taxon>
        <taxon>Chordata</taxon>
        <taxon>Craniata</taxon>
        <taxon>Vertebrata</taxon>
        <taxon>Euteleostomi</taxon>
        <taxon>Archelosauria</taxon>
        <taxon>Archosauria</taxon>
        <taxon>Dinosauria</taxon>
        <taxon>Saurischia</taxon>
        <taxon>Theropoda</taxon>
        <taxon>Coelurosauria</taxon>
        <taxon>Aves</taxon>
        <taxon>Neognathae</taxon>
        <taxon>Neoaves</taxon>
        <taxon>Telluraves</taxon>
        <taxon>Strigiformes</taxon>
        <taxon>Strigidae</taxon>
        <taxon>Athene</taxon>
    </lineage>
</organism>
<evidence type="ECO:0000313" key="5">
    <source>
        <dbReference type="Ensembl" id="ENSACUP00000018859.1"/>
    </source>
</evidence>
<dbReference type="InterPro" id="IPR036352">
    <property type="entry name" value="Semap_dom_sf"/>
</dbReference>
<dbReference type="PANTHER" id="PTHR11036">
    <property type="entry name" value="SEMAPHORIN"/>
    <property type="match status" value="1"/>
</dbReference>
<evidence type="ECO:0000259" key="4">
    <source>
        <dbReference type="PROSITE" id="PS51004"/>
    </source>
</evidence>
<evidence type="ECO:0000256" key="3">
    <source>
        <dbReference type="SAM" id="MobiDB-lite"/>
    </source>
</evidence>
<evidence type="ECO:0000256" key="1">
    <source>
        <dbReference type="ARBA" id="ARBA00023180"/>
    </source>
</evidence>
<dbReference type="InterPro" id="IPR015943">
    <property type="entry name" value="WD40/YVTN_repeat-like_dom_sf"/>
</dbReference>
<dbReference type="AlphaFoldDB" id="A0A663N353"/>
<gene>
    <name evidence="5" type="primary">SEMA6B</name>
</gene>
<sequence>WRSNQHDISICRMKGKHEAECRNFVKVLLVRNESLLFICGTNAFNPVCANYSMDTLEPIGDNISGMARCPYDPKHANVALFTGGMLFTATVTDFLAIDAVIYRSLGDSPTLRTVKHDSKWFKEPYFVHAVEWRSHVYFFFREIAMEFNYLEKVVVSRVARVCKNDMGGSQRVLEKQWTSFLKARLNCSVPGDSHFYFNVIQAVTDILELDGRPVVLAVFSTPANSIPGSAVCAFDMTQVAAVFEGLTCHWDGVGTEMGTGTGTARTGTCREGDGSGCRVRDGDRDKDRVGKGWGQDDASRKCRGDGDDGAGDRNRDSHG</sequence>
<dbReference type="Pfam" id="PF01403">
    <property type="entry name" value="Sema"/>
    <property type="match status" value="1"/>
</dbReference>
<feature type="compositionally biased region" description="Basic and acidic residues" evidence="3">
    <location>
        <begin position="297"/>
        <end position="319"/>
    </location>
</feature>
<dbReference type="Gene3D" id="2.130.10.10">
    <property type="entry name" value="YVTN repeat-like/Quinoprotein amine dehydrogenase"/>
    <property type="match status" value="1"/>
</dbReference>
<evidence type="ECO:0000313" key="6">
    <source>
        <dbReference type="Proteomes" id="UP000472269"/>
    </source>
</evidence>
<dbReference type="SUPFAM" id="SSF101912">
    <property type="entry name" value="Sema domain"/>
    <property type="match status" value="1"/>
</dbReference>
<dbReference type="InterPro" id="IPR001627">
    <property type="entry name" value="Semap_dom"/>
</dbReference>
<protein>
    <recommendedName>
        <fullName evidence="4">Sema domain-containing protein</fullName>
    </recommendedName>
</protein>
<dbReference type="GO" id="GO:0071526">
    <property type="term" value="P:semaphorin-plexin signaling pathway"/>
    <property type="evidence" value="ECO:0007669"/>
    <property type="project" value="TreeGrafter"/>
</dbReference>
<dbReference type="InterPro" id="IPR027231">
    <property type="entry name" value="Semaphorin"/>
</dbReference>
<feature type="domain" description="Sema" evidence="4">
    <location>
        <begin position="1"/>
        <end position="319"/>
    </location>
</feature>
<accession>A0A663N353</accession>
<dbReference type="PROSITE" id="PS51004">
    <property type="entry name" value="SEMA"/>
    <property type="match status" value="1"/>
</dbReference>
<dbReference type="FunFam" id="2.130.10.10:FF:003671">
    <property type="entry name" value="Semaphorin 6B"/>
    <property type="match status" value="1"/>
</dbReference>
<dbReference type="PANTHER" id="PTHR11036:SF10">
    <property type="entry name" value="SEMAPHORIN-6B"/>
    <property type="match status" value="1"/>
</dbReference>
<evidence type="ECO:0000256" key="2">
    <source>
        <dbReference type="PROSITE-ProRule" id="PRU00352"/>
    </source>
</evidence>
<dbReference type="Proteomes" id="UP000472269">
    <property type="component" value="Unplaced"/>
</dbReference>